<dbReference type="eggNOG" id="ENOG502SXYS">
    <property type="taxonomic scope" value="Eukaryota"/>
</dbReference>
<dbReference type="EMBL" id="KI925463">
    <property type="protein sequence ID" value="ETW77243.1"/>
    <property type="molecule type" value="Genomic_DNA"/>
</dbReference>
<feature type="region of interest" description="Disordered" evidence="1">
    <location>
        <begin position="171"/>
        <end position="208"/>
    </location>
</feature>
<evidence type="ECO:0008006" key="4">
    <source>
        <dbReference type="Google" id="ProtNLM"/>
    </source>
</evidence>
<dbReference type="CDD" id="cd00303">
    <property type="entry name" value="retropepsin_like"/>
    <property type="match status" value="1"/>
</dbReference>
<dbReference type="Proteomes" id="UP000030671">
    <property type="component" value="Unassembled WGS sequence"/>
</dbReference>
<dbReference type="PANTHER" id="PTHR15503">
    <property type="entry name" value="LDOC1 RELATED"/>
    <property type="match status" value="1"/>
</dbReference>
<accession>W4JUL2</accession>
<dbReference type="InterPro" id="IPR043502">
    <property type="entry name" value="DNA/RNA_pol_sf"/>
</dbReference>
<dbReference type="PANTHER" id="PTHR15503:SF22">
    <property type="entry name" value="TRANSPOSON TY3-I GAG POLYPROTEIN"/>
    <property type="match status" value="1"/>
</dbReference>
<sequence length="407" mass="45933">MKTRGAPSLRIETELIGKNRKAATQALVDSGATGIFMHPNFVERHGIRTQRTPHPIPVNTVQNTEFKGGPITRFAELKLRVLGEQGGAHIESARFYIAEIGKEDVILGTDWLLEHNPEVDWHAYGLHFTRCPPTCDIIGGPVKAKRAFRKPGRQEPGVRRMVTVPRERDYSIPLQKPGKGQLGRKVGNTTVPHPRILPKIRGSQPKGTNREYSLRTQARNYMAPTWAEEEPQEGGGPLSALPSTDLDEDGVYLVRYLETGQLEALELYNDREEGYDIHRVETSVANTPARKAEPAKAAIGKQTKHTNSQKLAEEASKGKPELSFEEIVPKVYWSYRKVFEGRKPGKLPPKRPWDHKIELKDDIEHSLRPKLYSLSPMEQEELKKFIDESLKKGFIRESKSHMASPLL</sequence>
<dbReference type="KEGG" id="hir:HETIRDRAFT_326831"/>
<evidence type="ECO:0000256" key="1">
    <source>
        <dbReference type="SAM" id="MobiDB-lite"/>
    </source>
</evidence>
<gene>
    <name evidence="2" type="ORF">HETIRDRAFT_326831</name>
</gene>
<dbReference type="InterPro" id="IPR032567">
    <property type="entry name" value="RTL1-rel"/>
</dbReference>
<reference evidence="2 3" key="1">
    <citation type="journal article" date="2012" name="New Phytol.">
        <title>Insight into trade-off between wood decay and parasitism from the genome of a fungal forest pathogen.</title>
        <authorList>
            <person name="Olson A."/>
            <person name="Aerts A."/>
            <person name="Asiegbu F."/>
            <person name="Belbahri L."/>
            <person name="Bouzid O."/>
            <person name="Broberg A."/>
            <person name="Canback B."/>
            <person name="Coutinho P.M."/>
            <person name="Cullen D."/>
            <person name="Dalman K."/>
            <person name="Deflorio G."/>
            <person name="van Diepen L.T."/>
            <person name="Dunand C."/>
            <person name="Duplessis S."/>
            <person name="Durling M."/>
            <person name="Gonthier P."/>
            <person name="Grimwood J."/>
            <person name="Fossdal C.G."/>
            <person name="Hansson D."/>
            <person name="Henrissat B."/>
            <person name="Hietala A."/>
            <person name="Himmelstrand K."/>
            <person name="Hoffmeister D."/>
            <person name="Hogberg N."/>
            <person name="James T.Y."/>
            <person name="Karlsson M."/>
            <person name="Kohler A."/>
            <person name="Kues U."/>
            <person name="Lee Y.H."/>
            <person name="Lin Y.C."/>
            <person name="Lind M."/>
            <person name="Lindquist E."/>
            <person name="Lombard V."/>
            <person name="Lucas S."/>
            <person name="Lunden K."/>
            <person name="Morin E."/>
            <person name="Murat C."/>
            <person name="Park J."/>
            <person name="Raffaello T."/>
            <person name="Rouze P."/>
            <person name="Salamov A."/>
            <person name="Schmutz J."/>
            <person name="Solheim H."/>
            <person name="Stahlberg J."/>
            <person name="Velez H."/>
            <person name="de Vries R.P."/>
            <person name="Wiebenga A."/>
            <person name="Woodward S."/>
            <person name="Yakovlev I."/>
            <person name="Garbelotto M."/>
            <person name="Martin F."/>
            <person name="Grigoriev I.V."/>
            <person name="Stenlid J."/>
        </authorList>
    </citation>
    <scope>NUCLEOTIDE SEQUENCE [LARGE SCALE GENOMIC DNA]</scope>
    <source>
        <strain evidence="2 3">TC 32-1</strain>
    </source>
</reference>
<proteinExistence type="predicted"/>
<feature type="region of interest" description="Disordered" evidence="1">
    <location>
        <begin position="287"/>
        <end position="315"/>
    </location>
</feature>
<dbReference type="GeneID" id="20671272"/>
<dbReference type="InParanoid" id="W4JUL2"/>
<protein>
    <recommendedName>
        <fullName evidence="4">Peptidase A2 domain-containing protein</fullName>
    </recommendedName>
</protein>
<evidence type="ECO:0000313" key="3">
    <source>
        <dbReference type="Proteomes" id="UP000030671"/>
    </source>
</evidence>
<dbReference type="OrthoDB" id="128646at2759"/>
<dbReference type="Gene3D" id="3.10.10.10">
    <property type="entry name" value="HIV Type 1 Reverse Transcriptase, subunit A, domain 1"/>
    <property type="match status" value="1"/>
</dbReference>
<dbReference type="Gene3D" id="2.40.70.10">
    <property type="entry name" value="Acid Proteases"/>
    <property type="match status" value="1"/>
</dbReference>
<evidence type="ECO:0000313" key="2">
    <source>
        <dbReference type="EMBL" id="ETW77243.1"/>
    </source>
</evidence>
<dbReference type="RefSeq" id="XP_009550778.1">
    <property type="nucleotide sequence ID" value="XM_009552483.1"/>
</dbReference>
<dbReference type="InterPro" id="IPR021109">
    <property type="entry name" value="Peptidase_aspartic_dom_sf"/>
</dbReference>
<dbReference type="Pfam" id="PF13975">
    <property type="entry name" value="gag-asp_proteas"/>
    <property type="match status" value="1"/>
</dbReference>
<dbReference type="AlphaFoldDB" id="W4JUL2"/>
<organism evidence="2 3">
    <name type="scientific">Heterobasidion irregulare (strain TC 32-1)</name>
    <dbReference type="NCBI Taxonomy" id="747525"/>
    <lineage>
        <taxon>Eukaryota</taxon>
        <taxon>Fungi</taxon>
        <taxon>Dikarya</taxon>
        <taxon>Basidiomycota</taxon>
        <taxon>Agaricomycotina</taxon>
        <taxon>Agaricomycetes</taxon>
        <taxon>Russulales</taxon>
        <taxon>Bondarzewiaceae</taxon>
        <taxon>Heterobasidion</taxon>
        <taxon>Heterobasidion annosum species complex</taxon>
    </lineage>
</organism>
<dbReference type="SUPFAM" id="SSF56672">
    <property type="entry name" value="DNA/RNA polymerases"/>
    <property type="match status" value="1"/>
</dbReference>
<name>W4JUL2_HETIT</name>
<keyword evidence="3" id="KW-1185">Reference proteome</keyword>
<dbReference type="HOGENOM" id="CLU_068189_0_0_1"/>